<organism evidence="2">
    <name type="scientific">Diabrotica virgifera virgifera</name>
    <name type="common">western corn rootworm</name>
    <dbReference type="NCBI Taxonomy" id="50390"/>
    <lineage>
        <taxon>Eukaryota</taxon>
        <taxon>Metazoa</taxon>
        <taxon>Ecdysozoa</taxon>
        <taxon>Arthropoda</taxon>
        <taxon>Hexapoda</taxon>
        <taxon>Insecta</taxon>
        <taxon>Pterygota</taxon>
        <taxon>Neoptera</taxon>
        <taxon>Endopterygota</taxon>
        <taxon>Coleoptera</taxon>
        <taxon>Polyphaga</taxon>
        <taxon>Cucujiformia</taxon>
        <taxon>Chrysomeloidea</taxon>
        <taxon>Chrysomelidae</taxon>
        <taxon>Galerucinae</taxon>
        <taxon>Diabroticina</taxon>
        <taxon>Diabroticites</taxon>
        <taxon>Diabrotica</taxon>
    </lineage>
</organism>
<feature type="signal peptide" evidence="1">
    <location>
        <begin position="1"/>
        <end position="20"/>
    </location>
</feature>
<proteinExistence type="predicted"/>
<reference evidence="2" key="1">
    <citation type="submission" date="2025-08" db="UniProtKB">
        <authorList>
            <consortium name="RefSeq"/>
        </authorList>
    </citation>
    <scope>IDENTIFICATION</scope>
    <source>
        <tissue evidence="2">Whole insect</tissue>
    </source>
</reference>
<dbReference type="RefSeq" id="XP_028135897.1">
    <property type="nucleotide sequence ID" value="XM_028280096.1"/>
</dbReference>
<evidence type="ECO:0000256" key="1">
    <source>
        <dbReference type="SAM" id="SignalP"/>
    </source>
</evidence>
<feature type="chain" id="PRO_5028303710" evidence="1">
    <location>
        <begin position="21"/>
        <end position="99"/>
    </location>
</feature>
<name>A0A6P7FLU5_DIAVI</name>
<gene>
    <name evidence="2" type="primary">LOC114330681</name>
</gene>
<dbReference type="AlphaFoldDB" id="A0A6P7FLU5"/>
<evidence type="ECO:0000313" key="2">
    <source>
        <dbReference type="RefSeq" id="XP_028135897.1"/>
    </source>
</evidence>
<sequence length="99" mass="11034">MKWSHIGLLSIAVLVNSAWSQGVENEALHGNSPSLNGTIDISSLDGMPDVDSSLIGSESFDRNRPITDGEIKRIQREFAKLIGLRRYQEIAPIRFRNLL</sequence>
<accession>A0A6P7FLU5</accession>
<keyword evidence="1" id="KW-0732">Signal</keyword>
<protein>
    <submittedName>
        <fullName evidence="2">Uncharacterized protein LOC114330681 isoform X2</fullName>
    </submittedName>
</protein>